<keyword evidence="2" id="KW-1185">Reference proteome</keyword>
<dbReference type="EMBL" id="JAKVTV010000003">
    <property type="protein sequence ID" value="MCH4823491.1"/>
    <property type="molecule type" value="Genomic_DNA"/>
</dbReference>
<proteinExistence type="predicted"/>
<accession>A0A9X1V4D8</accession>
<dbReference type="AlphaFoldDB" id="A0A9X1V4D8"/>
<comment type="caution">
    <text evidence="1">The sequence shown here is derived from an EMBL/GenBank/DDBJ whole genome shotgun (WGS) entry which is preliminary data.</text>
</comment>
<sequence>MKKLIFFFAALIILGCKQQQPDKKIPVEPNEGIGDGAQPPNVFSFSENIEEAHNKAAFMNKEAISFDIKLEFGGKTRLEGKVSMTTNSTKVRLDKSDGSSIIYDGKEVFITPKSANAEGARFDIFTWQYFFAMPFKLTDPGTVWEEQEKRVLDSTNYETAKLTFQSDVGDSPDDWYVVYKDLESNRLKAAAYIVTFGKDKSKAEEDPHAIVYSDFKTVENVSFATSWDFHNWNEKEGFGKKLGEANISNLKFFKPEKAYFEAPTGAKPVTK</sequence>
<dbReference type="InterPro" id="IPR045444">
    <property type="entry name" value="DUF6503"/>
</dbReference>
<dbReference type="PROSITE" id="PS51257">
    <property type="entry name" value="PROKAR_LIPOPROTEIN"/>
    <property type="match status" value="1"/>
</dbReference>
<protein>
    <recommendedName>
        <fullName evidence="3">Heat-shock protein Hsp90</fullName>
    </recommendedName>
</protein>
<organism evidence="1 2">
    <name type="scientific">Christiangramia lutea</name>
    <dbReference type="NCBI Taxonomy" id="1607951"/>
    <lineage>
        <taxon>Bacteria</taxon>
        <taxon>Pseudomonadati</taxon>
        <taxon>Bacteroidota</taxon>
        <taxon>Flavobacteriia</taxon>
        <taxon>Flavobacteriales</taxon>
        <taxon>Flavobacteriaceae</taxon>
        <taxon>Christiangramia</taxon>
    </lineage>
</organism>
<dbReference type="Proteomes" id="UP001139226">
    <property type="component" value="Unassembled WGS sequence"/>
</dbReference>
<gene>
    <name evidence="1" type="ORF">ML462_09955</name>
</gene>
<dbReference type="RefSeq" id="WP_240713663.1">
    <property type="nucleotide sequence ID" value="NZ_JAKVTV010000003.1"/>
</dbReference>
<reference evidence="1" key="1">
    <citation type="submission" date="2022-03" db="EMBL/GenBank/DDBJ databases">
        <title>Gramella crocea sp. nov., isolated from activated sludge of a seafood processing plant.</title>
        <authorList>
            <person name="Zhang X."/>
        </authorList>
    </citation>
    <scope>NUCLEOTIDE SEQUENCE</scope>
    <source>
        <strain evidence="1">YJ019</strain>
    </source>
</reference>
<evidence type="ECO:0000313" key="1">
    <source>
        <dbReference type="EMBL" id="MCH4823491.1"/>
    </source>
</evidence>
<evidence type="ECO:0000313" key="2">
    <source>
        <dbReference type="Proteomes" id="UP001139226"/>
    </source>
</evidence>
<dbReference type="Pfam" id="PF20113">
    <property type="entry name" value="DUF6503"/>
    <property type="match status" value="1"/>
</dbReference>
<name>A0A9X1V4D8_9FLAO</name>
<evidence type="ECO:0008006" key="3">
    <source>
        <dbReference type="Google" id="ProtNLM"/>
    </source>
</evidence>